<evidence type="ECO:0000259" key="2">
    <source>
        <dbReference type="Pfam" id="PF07627"/>
    </source>
</evidence>
<dbReference type="InterPro" id="IPR011478">
    <property type="entry name" value="DUF1585"/>
</dbReference>
<feature type="domain" description="DUF1592" evidence="3">
    <location>
        <begin position="169"/>
        <end position="297"/>
    </location>
</feature>
<reference evidence="6" key="1">
    <citation type="submission" date="2020-01" db="EMBL/GenBank/DDBJ databases">
        <title>'Steroidobacter agaridevorans' sp. nov., agar-degrading bacteria isolated from rhizosphere soils.</title>
        <authorList>
            <person name="Ikenaga M."/>
            <person name="Kataoka M."/>
            <person name="Murouchi A."/>
            <person name="Katsuragi S."/>
            <person name="Sakai M."/>
        </authorList>
    </citation>
    <scope>NUCLEOTIDE SEQUENCE [LARGE SCALE GENOMIC DNA]</scope>
    <source>
        <strain evidence="6">YU21-B</strain>
    </source>
</reference>
<protein>
    <recommendedName>
        <fullName evidence="7">DUF1592 domain-containing protein</fullName>
    </recommendedName>
</protein>
<dbReference type="Pfam" id="PF07627">
    <property type="entry name" value="PSCyt3"/>
    <property type="match status" value="1"/>
</dbReference>
<dbReference type="InterPro" id="IPR013039">
    <property type="entry name" value="DUF1588"/>
</dbReference>
<name>A0A829YBK0_9GAMM</name>
<evidence type="ECO:0000313" key="6">
    <source>
        <dbReference type="Proteomes" id="UP000445000"/>
    </source>
</evidence>
<gene>
    <name evidence="5" type="ORF">GCM10011487_20460</name>
</gene>
<organism evidence="5 6">
    <name type="scientific">Steroidobacter agaridevorans</name>
    <dbReference type="NCBI Taxonomy" id="2695856"/>
    <lineage>
        <taxon>Bacteria</taxon>
        <taxon>Pseudomonadati</taxon>
        <taxon>Pseudomonadota</taxon>
        <taxon>Gammaproteobacteria</taxon>
        <taxon>Steroidobacterales</taxon>
        <taxon>Steroidobacteraceae</taxon>
        <taxon>Steroidobacter</taxon>
    </lineage>
</organism>
<sequence length="523" mass="57349">MTGAQFANSMEYMFGPSIDVGSAFAPLQRVDGLLALNASQVSVTMGQMQDFQRAAVSIASQVMSEGNLDRGVPSHRDALVPCKPAVATEPDDECAATFVRNAGRLLFRRPLSEQKVAELVGNAHQAADSLDDFYGGLQVVLESMLINPQFLLIEDTTEPDPDRSGHRRLDNYGLASRLSFLLWNSIPDEELLDAAEKGELYTRRGRKREVERMLASPRLENGVRAFFDDMFGFDHFDSLSKDPQKYPSITGATLQDAREQTLRTVVDHLLHKNADYRDLFTTRSTFISRALGPVYQVGAAPGWSSYELPANSGRAGILTHVSFLTLHAHPARSSATLRGKALREVFLCQRVPPPPPNVDFSAVEDPDSSLKTAREKLEVHRTNPSCAGCHKITDPIGLTLENFDGAGQFRTTENGAQIDTSGELDGKPFKDAVGLGEALRNSPALPTCLVKQVYSYATGGSINTRDPMLEIFEQDFADSGYRVVDLLRDIAMSEAFSRIVPAPPSKQELAAPTEEIEILTVMN</sequence>
<keyword evidence="6" id="KW-1185">Reference proteome</keyword>
<dbReference type="InterPro" id="IPR013042">
    <property type="entry name" value="DUF1592"/>
</dbReference>
<accession>A0A829YBK0</accession>
<evidence type="ECO:0000313" key="5">
    <source>
        <dbReference type="EMBL" id="GFE80046.1"/>
    </source>
</evidence>
<feature type="domain" description="DUF1595" evidence="4">
    <location>
        <begin position="94"/>
        <end position="151"/>
    </location>
</feature>
<dbReference type="Pfam" id="PF07637">
    <property type="entry name" value="PSD5"/>
    <property type="match status" value="1"/>
</dbReference>
<evidence type="ECO:0008006" key="7">
    <source>
        <dbReference type="Google" id="ProtNLM"/>
    </source>
</evidence>
<dbReference type="Pfam" id="PF07624">
    <property type="entry name" value="PSD2"/>
    <property type="match status" value="1"/>
</dbReference>
<dbReference type="Pfam" id="PF07631">
    <property type="entry name" value="PSD4"/>
    <property type="match status" value="1"/>
</dbReference>
<evidence type="ECO:0000259" key="3">
    <source>
        <dbReference type="Pfam" id="PF07631"/>
    </source>
</evidence>
<evidence type="ECO:0000259" key="1">
    <source>
        <dbReference type="Pfam" id="PF07624"/>
    </source>
</evidence>
<proteinExistence type="predicted"/>
<feature type="domain" description="DUF1588" evidence="2">
    <location>
        <begin position="314"/>
        <end position="413"/>
    </location>
</feature>
<dbReference type="InterPro" id="IPR013043">
    <property type="entry name" value="DUF1595"/>
</dbReference>
<dbReference type="AlphaFoldDB" id="A0A829YBK0"/>
<evidence type="ECO:0000259" key="4">
    <source>
        <dbReference type="Pfam" id="PF07637"/>
    </source>
</evidence>
<comment type="caution">
    <text evidence="5">The sequence shown here is derived from an EMBL/GenBank/DDBJ whole genome shotgun (WGS) entry which is preliminary data.</text>
</comment>
<feature type="domain" description="DUF1585" evidence="1">
    <location>
        <begin position="425"/>
        <end position="496"/>
    </location>
</feature>
<dbReference type="EMBL" id="BLJN01000002">
    <property type="protein sequence ID" value="GFE80046.1"/>
    <property type="molecule type" value="Genomic_DNA"/>
</dbReference>
<dbReference type="Proteomes" id="UP000445000">
    <property type="component" value="Unassembled WGS sequence"/>
</dbReference>